<dbReference type="OrthoDB" id="9798982at2"/>
<organism evidence="3 4">
    <name type="scientific">Methylomagnum ishizawai</name>
    <dbReference type="NCBI Taxonomy" id="1760988"/>
    <lineage>
        <taxon>Bacteria</taxon>
        <taxon>Pseudomonadati</taxon>
        <taxon>Pseudomonadota</taxon>
        <taxon>Gammaproteobacteria</taxon>
        <taxon>Methylococcales</taxon>
        <taxon>Methylococcaceae</taxon>
        <taxon>Methylomagnum</taxon>
    </lineage>
</organism>
<evidence type="ECO:0000313" key="4">
    <source>
        <dbReference type="Proteomes" id="UP000192923"/>
    </source>
</evidence>
<dbReference type="EMBL" id="FXAM01000001">
    <property type="protein sequence ID" value="SMF93917.1"/>
    <property type="molecule type" value="Genomic_DNA"/>
</dbReference>
<dbReference type="Gene3D" id="1.10.530.10">
    <property type="match status" value="1"/>
</dbReference>
<reference evidence="3 4" key="1">
    <citation type="submission" date="2016-12" db="EMBL/GenBank/DDBJ databases">
        <authorList>
            <person name="Song W.-J."/>
            <person name="Kurnit D.M."/>
        </authorList>
    </citation>
    <scope>NUCLEOTIDE SEQUENCE [LARGE SCALE GENOMIC DNA]</scope>
    <source>
        <strain evidence="3 4">175</strain>
    </source>
</reference>
<dbReference type="InterPro" id="IPR036365">
    <property type="entry name" value="PGBD-like_sf"/>
</dbReference>
<accession>A0A1Y6CUD8</accession>
<gene>
    <name evidence="3" type="ORF">SAMN02949497_1213</name>
</gene>
<evidence type="ECO:0000259" key="1">
    <source>
        <dbReference type="Pfam" id="PF00182"/>
    </source>
</evidence>
<dbReference type="STRING" id="1760988.SAMN02949497_1213"/>
<dbReference type="PANTHER" id="PTHR34408:SF1">
    <property type="entry name" value="GLYCOSYL HYDROLASE FAMILY 19 DOMAIN-CONTAINING PROTEIN HI_1415"/>
    <property type="match status" value="1"/>
</dbReference>
<evidence type="ECO:0000313" key="3">
    <source>
        <dbReference type="EMBL" id="SMF93917.1"/>
    </source>
</evidence>
<dbReference type="PANTHER" id="PTHR34408">
    <property type="entry name" value="FAMILY PROTEIN, PUTATIVE-RELATED"/>
    <property type="match status" value="1"/>
</dbReference>
<dbReference type="GO" id="GO:0006032">
    <property type="term" value="P:chitin catabolic process"/>
    <property type="evidence" value="ECO:0007669"/>
    <property type="project" value="InterPro"/>
</dbReference>
<dbReference type="GO" id="GO:0004568">
    <property type="term" value="F:chitinase activity"/>
    <property type="evidence" value="ECO:0007669"/>
    <property type="project" value="InterPro"/>
</dbReference>
<feature type="domain" description="Peptidoglycan binding-like" evidence="2">
    <location>
        <begin position="185"/>
        <end position="240"/>
    </location>
</feature>
<dbReference type="Gene3D" id="1.10.101.10">
    <property type="entry name" value="PGBD-like superfamily/PGBD"/>
    <property type="match status" value="1"/>
</dbReference>
<sequence>MNISPEQLAAACGCRLSAARRWLGPLVQAMARYGIDTPARQADFLAQVGHESGSLAHVEEIASGADYEGRKDLGNTRPGDGKRFKGRGLIQITGRANYAAAGSALGIDLLANPERLEEPEFAALSAAWFWRSKGLNELSDLGEFDQITRRINGGTNGAADRRERRKRARAALGLDPSPALRRGDSGPEVLALQKALAARGVRVGADGVFGPATESALRGFQASHGLVADGIAGPQTMRALGL</sequence>
<dbReference type="InterPro" id="IPR002477">
    <property type="entry name" value="Peptidoglycan-bd-like"/>
</dbReference>
<dbReference type="InterPro" id="IPR000726">
    <property type="entry name" value="Glyco_hydro_19_cat"/>
</dbReference>
<evidence type="ECO:0000259" key="2">
    <source>
        <dbReference type="Pfam" id="PF01471"/>
    </source>
</evidence>
<dbReference type="Pfam" id="PF00182">
    <property type="entry name" value="Glyco_hydro_19"/>
    <property type="match status" value="1"/>
</dbReference>
<dbReference type="SUPFAM" id="SSF47090">
    <property type="entry name" value="PGBD-like"/>
    <property type="match status" value="1"/>
</dbReference>
<dbReference type="SUPFAM" id="SSF53955">
    <property type="entry name" value="Lysozyme-like"/>
    <property type="match status" value="1"/>
</dbReference>
<dbReference type="GO" id="GO:0016998">
    <property type="term" value="P:cell wall macromolecule catabolic process"/>
    <property type="evidence" value="ECO:0007669"/>
    <property type="project" value="InterPro"/>
</dbReference>
<proteinExistence type="predicted"/>
<dbReference type="RefSeq" id="WP_085210862.1">
    <property type="nucleotide sequence ID" value="NZ_FXAM01000001.1"/>
</dbReference>
<keyword evidence="4" id="KW-1185">Reference proteome</keyword>
<dbReference type="Proteomes" id="UP000192923">
    <property type="component" value="Unassembled WGS sequence"/>
</dbReference>
<dbReference type="InterPro" id="IPR023346">
    <property type="entry name" value="Lysozyme-like_dom_sf"/>
</dbReference>
<feature type="domain" description="Glycoside hydrolase family 19 catalytic" evidence="1">
    <location>
        <begin position="49"/>
        <end position="133"/>
    </location>
</feature>
<dbReference type="AlphaFoldDB" id="A0A1Y6CUD8"/>
<dbReference type="Pfam" id="PF01471">
    <property type="entry name" value="PG_binding_1"/>
    <property type="match status" value="1"/>
</dbReference>
<dbReference type="InterPro" id="IPR036366">
    <property type="entry name" value="PGBDSf"/>
</dbReference>
<name>A0A1Y6CUD8_9GAMM</name>
<dbReference type="InterPro" id="IPR052354">
    <property type="entry name" value="Cell_Wall_Dynamics_Protein"/>
</dbReference>
<protein>
    <submittedName>
        <fullName evidence="3">Predicted chitinase</fullName>
    </submittedName>
</protein>